<dbReference type="InterPro" id="IPR011006">
    <property type="entry name" value="CheY-like_superfamily"/>
</dbReference>
<dbReference type="EC" id="2.7.13.3" evidence="2"/>
<feature type="domain" description="Response regulatory" evidence="8">
    <location>
        <begin position="687"/>
        <end position="805"/>
    </location>
</feature>
<reference evidence="9" key="1">
    <citation type="submission" date="2021-01" db="UniProtKB">
        <authorList>
            <consortium name="EnsemblPlants"/>
        </authorList>
    </citation>
    <scope>IDENTIFICATION</scope>
</reference>
<keyword evidence="10" id="KW-1185">Reference proteome</keyword>
<dbReference type="InterPro" id="IPR004358">
    <property type="entry name" value="Sig_transdc_His_kin-like_C"/>
</dbReference>
<dbReference type="PRINTS" id="PR00344">
    <property type="entry name" value="BCTRLSENSOR"/>
</dbReference>
<dbReference type="Gene3D" id="3.30.565.10">
    <property type="entry name" value="Histidine kinase-like ATPase, C-terminal domain"/>
    <property type="match status" value="1"/>
</dbReference>
<evidence type="ECO:0000256" key="5">
    <source>
        <dbReference type="SAM" id="MobiDB-lite"/>
    </source>
</evidence>
<dbReference type="InterPro" id="IPR001789">
    <property type="entry name" value="Sig_transdc_resp-reg_receiver"/>
</dbReference>
<dbReference type="InterPro" id="IPR003594">
    <property type="entry name" value="HATPase_dom"/>
</dbReference>
<dbReference type="EnsemblPlants" id="Kaladp1314s0010.1.v1.1">
    <property type="protein sequence ID" value="Kaladp1314s0010.1.v1.1"/>
    <property type="gene ID" value="Kaladp1314s0010.v1.1"/>
</dbReference>
<keyword evidence="6" id="KW-1133">Transmembrane helix</keyword>
<dbReference type="InterPro" id="IPR036097">
    <property type="entry name" value="HisK_dim/P_sf"/>
</dbReference>
<dbReference type="PANTHER" id="PTHR43719:SF50">
    <property type="entry name" value="HISTIDINE KINASE CKI1-LIKE ISOFORM X1"/>
    <property type="match status" value="1"/>
</dbReference>
<dbReference type="Gene3D" id="3.40.50.2300">
    <property type="match status" value="1"/>
</dbReference>
<evidence type="ECO:0000256" key="3">
    <source>
        <dbReference type="ARBA" id="ARBA00022553"/>
    </source>
</evidence>
<dbReference type="SUPFAM" id="SSF55874">
    <property type="entry name" value="ATPase domain of HSP90 chaperone/DNA topoisomerase II/histidine kinase"/>
    <property type="match status" value="1"/>
</dbReference>
<evidence type="ECO:0000259" key="8">
    <source>
        <dbReference type="PROSITE" id="PS50110"/>
    </source>
</evidence>
<dbReference type="Pfam" id="PF02518">
    <property type="entry name" value="HATPase_c"/>
    <property type="match status" value="1"/>
</dbReference>
<evidence type="ECO:0000256" key="6">
    <source>
        <dbReference type="SAM" id="Phobius"/>
    </source>
</evidence>
<sequence length="805" mass="89909">MSNAGLHNLHDILRLINRKIEREVVSRANRVRNLTLIDVERVGKWLKPLNSFTSNLARTISANVNHTSIHFHTILDQVAPSLFLTLSTVPILNQASFIDADGLHFSVYYHERETLALASSSANCWRQPVNRDTGKLYGQPVSASPVTAVNSSALNSTLRNNGGYSSIGSSLEREKEYVFLHTVAVDGRGWISLGFLTQTAIGNYRTGTRVLAFMFAVVFASIVIYTGLMIRGVNRETCLCDALLKQTEATHQAERKSMNKSIAFAMARHDVRGSLASITGLVELCQADAPPCNKLSSYLQQMSNCASDLPGIMNSVLDTNKIEAGKMQLDEVEFNLADLLDEVLDTFYPLGTKKGIDVMLDLSDASVYGLQLILNNLLSNAVKFTFEGHISIRVIAKKINSENAIIADNRNSFLKKLLSWMHCQSKDLNSLDTVPTIKNASDCMEFVFEVQDTGKGIPKHMKSCIFENYVQVKETALAQEGIGLGLGIVQSLVRLMGGEIRIVDKMDCQKGTCFEFNIFLGVNDHVRSNDDKDGSSFIIIYERRKIAKRMFESQGIKVSCLKYGSDLGQVLERIKHEAELVNISSSRSRKEACLQSSSSDSEPDNKGRFSHDRKPCLENSSTFMLIVIDAAAGACIEFSSVVHNFRNNVSNFCVKVVWWENPMTRYPIFRFEEEYPSDNEKPLRGKRFLVVDDDDCIRKITSAFITRLFGAQVDACKNGIEAYERICDSLRTHYDQIVDGHISSEVFIRSLLYDCIIMDCQMPEMDGYEATKRICEEEKNYGVYIPIIAVTGETFSNDGGKICEA</sequence>
<keyword evidence="6" id="KW-0472">Membrane</keyword>
<dbReference type="AlphaFoldDB" id="A0A7N1A9Y7"/>
<dbReference type="InterPro" id="IPR050956">
    <property type="entry name" value="2C_system_His_kinase"/>
</dbReference>
<dbReference type="InterPro" id="IPR003661">
    <property type="entry name" value="HisK_dim/P_dom"/>
</dbReference>
<feature type="modified residue" description="4-aspartylphosphate" evidence="4">
    <location>
        <position position="759"/>
    </location>
</feature>
<dbReference type="Gramene" id="Kaladp1314s0010.1.v1.1">
    <property type="protein sequence ID" value="Kaladp1314s0010.1.v1.1"/>
    <property type="gene ID" value="Kaladp1314s0010.v1.1"/>
</dbReference>
<name>A0A7N1A9Y7_KALFE</name>
<evidence type="ECO:0000313" key="9">
    <source>
        <dbReference type="EnsemblPlants" id="Kaladp1314s0010.1.v1.1"/>
    </source>
</evidence>
<dbReference type="SMART" id="SM00388">
    <property type="entry name" value="HisKA"/>
    <property type="match status" value="1"/>
</dbReference>
<feature type="transmembrane region" description="Helical" evidence="6">
    <location>
        <begin position="210"/>
        <end position="230"/>
    </location>
</feature>
<keyword evidence="3 4" id="KW-0597">Phosphoprotein</keyword>
<dbReference type="InterPro" id="IPR036890">
    <property type="entry name" value="HATPase_C_sf"/>
</dbReference>
<accession>A0A7N1A9Y7</accession>
<dbReference type="GO" id="GO:0000155">
    <property type="term" value="F:phosphorelay sensor kinase activity"/>
    <property type="evidence" value="ECO:0007669"/>
    <property type="project" value="InterPro"/>
</dbReference>
<keyword evidence="6" id="KW-0812">Transmembrane</keyword>
<evidence type="ECO:0000256" key="1">
    <source>
        <dbReference type="ARBA" id="ARBA00000085"/>
    </source>
</evidence>
<feature type="domain" description="Histidine kinase" evidence="7">
    <location>
        <begin position="266"/>
        <end position="522"/>
    </location>
</feature>
<dbReference type="InterPro" id="IPR005467">
    <property type="entry name" value="His_kinase_dom"/>
</dbReference>
<evidence type="ECO:0000256" key="4">
    <source>
        <dbReference type="PROSITE-ProRule" id="PRU00169"/>
    </source>
</evidence>
<dbReference type="PANTHER" id="PTHR43719">
    <property type="entry name" value="TWO-COMPONENT HISTIDINE KINASE"/>
    <property type="match status" value="1"/>
</dbReference>
<protein>
    <recommendedName>
        <fullName evidence="2">histidine kinase</fullName>
        <ecNumber evidence="2">2.7.13.3</ecNumber>
    </recommendedName>
</protein>
<dbReference type="PROSITE" id="PS50110">
    <property type="entry name" value="RESPONSE_REGULATORY"/>
    <property type="match status" value="1"/>
</dbReference>
<dbReference type="SMART" id="SM00387">
    <property type="entry name" value="HATPase_c"/>
    <property type="match status" value="1"/>
</dbReference>
<feature type="region of interest" description="Disordered" evidence="5">
    <location>
        <begin position="594"/>
        <end position="613"/>
    </location>
</feature>
<dbReference type="Proteomes" id="UP000594263">
    <property type="component" value="Unplaced"/>
</dbReference>
<dbReference type="Gene3D" id="1.10.287.130">
    <property type="match status" value="1"/>
</dbReference>
<dbReference type="Pfam" id="PF00072">
    <property type="entry name" value="Response_reg"/>
    <property type="match status" value="1"/>
</dbReference>
<feature type="compositionally biased region" description="Basic and acidic residues" evidence="5">
    <location>
        <begin position="603"/>
        <end position="613"/>
    </location>
</feature>
<dbReference type="PROSITE" id="PS50109">
    <property type="entry name" value="HIS_KIN"/>
    <property type="match status" value="1"/>
</dbReference>
<dbReference type="OMA" id="IYKPFHG"/>
<comment type="catalytic activity">
    <reaction evidence="1">
        <text>ATP + protein L-histidine = ADP + protein N-phospho-L-histidine.</text>
        <dbReference type="EC" id="2.7.13.3"/>
    </reaction>
</comment>
<dbReference type="SUPFAM" id="SSF47384">
    <property type="entry name" value="Homodimeric domain of signal transducing histidine kinase"/>
    <property type="match status" value="1"/>
</dbReference>
<organism evidence="9 10">
    <name type="scientific">Kalanchoe fedtschenkoi</name>
    <name type="common">Lavender scallops</name>
    <name type="synonym">South American air plant</name>
    <dbReference type="NCBI Taxonomy" id="63787"/>
    <lineage>
        <taxon>Eukaryota</taxon>
        <taxon>Viridiplantae</taxon>
        <taxon>Streptophyta</taxon>
        <taxon>Embryophyta</taxon>
        <taxon>Tracheophyta</taxon>
        <taxon>Spermatophyta</taxon>
        <taxon>Magnoliopsida</taxon>
        <taxon>eudicotyledons</taxon>
        <taxon>Gunneridae</taxon>
        <taxon>Pentapetalae</taxon>
        <taxon>Saxifragales</taxon>
        <taxon>Crassulaceae</taxon>
        <taxon>Kalanchoe</taxon>
    </lineage>
</organism>
<evidence type="ECO:0000259" key="7">
    <source>
        <dbReference type="PROSITE" id="PS50109"/>
    </source>
</evidence>
<evidence type="ECO:0000256" key="2">
    <source>
        <dbReference type="ARBA" id="ARBA00012438"/>
    </source>
</evidence>
<dbReference type="CDD" id="cd17546">
    <property type="entry name" value="REC_hyHK_CKI1_RcsC-like"/>
    <property type="match status" value="1"/>
</dbReference>
<proteinExistence type="predicted"/>
<evidence type="ECO:0000313" key="10">
    <source>
        <dbReference type="Proteomes" id="UP000594263"/>
    </source>
</evidence>
<dbReference type="SUPFAM" id="SSF52172">
    <property type="entry name" value="CheY-like"/>
    <property type="match status" value="1"/>
</dbReference>